<accession>A0A078RZ97</accession>
<dbReference type="AlphaFoldDB" id="A0A078RZ97"/>
<gene>
    <name evidence="1" type="ORF">M094_3049</name>
</gene>
<comment type="caution">
    <text evidence="1">The sequence shown here is derived from an EMBL/GenBank/DDBJ whole genome shotgun (WGS) entry which is preliminary data.</text>
</comment>
<evidence type="ECO:0000313" key="1">
    <source>
        <dbReference type="EMBL" id="KDS48116.1"/>
    </source>
</evidence>
<dbReference type="PATRIC" id="fig|1339349.3.peg.4098"/>
<dbReference type="Proteomes" id="UP000028013">
    <property type="component" value="Unassembled WGS sequence"/>
</dbReference>
<proteinExistence type="predicted"/>
<reference evidence="1 2" key="1">
    <citation type="submission" date="2014-04" db="EMBL/GenBank/DDBJ databases">
        <authorList>
            <person name="Sears C."/>
            <person name="Carroll K."/>
            <person name="Sack B.R."/>
            <person name="Qadri F."/>
            <person name="Myers L.L."/>
            <person name="Chung G.-T."/>
            <person name="Escheverria P."/>
            <person name="Fraser C.M."/>
            <person name="Sadzewicz L."/>
            <person name="Shefchek K.A."/>
            <person name="Tallon L."/>
            <person name="Das S.P."/>
            <person name="Daugherty S."/>
            <person name="Mongodin E.F."/>
        </authorList>
    </citation>
    <scope>NUCLEOTIDE SEQUENCE [LARGE SCALE GENOMIC DNA]</scope>
    <source>
        <strain evidence="1 2">3978 T3 ii</strain>
    </source>
</reference>
<organism evidence="1 2">
    <name type="scientific">Bacteroides uniformis str. 3978 T3 ii</name>
    <dbReference type="NCBI Taxonomy" id="1339349"/>
    <lineage>
        <taxon>Bacteria</taxon>
        <taxon>Pseudomonadati</taxon>
        <taxon>Bacteroidota</taxon>
        <taxon>Bacteroidia</taxon>
        <taxon>Bacteroidales</taxon>
        <taxon>Bacteroidaceae</taxon>
        <taxon>Bacteroides</taxon>
    </lineage>
</organism>
<dbReference type="EMBL" id="JNHN01000184">
    <property type="protein sequence ID" value="KDS48116.1"/>
    <property type="molecule type" value="Genomic_DNA"/>
</dbReference>
<dbReference type="Gene3D" id="2.40.128.720">
    <property type="match status" value="1"/>
</dbReference>
<dbReference type="InterPro" id="IPR024339">
    <property type="entry name" value="DUF3836"/>
</dbReference>
<evidence type="ECO:0008006" key="3">
    <source>
        <dbReference type="Google" id="ProtNLM"/>
    </source>
</evidence>
<dbReference type="RefSeq" id="WP_008662312.1">
    <property type="nucleotide sequence ID" value="NZ_JNHN01000184.1"/>
</dbReference>
<name>A0A078RZ97_BACUN</name>
<protein>
    <recommendedName>
        <fullName evidence="3">DUF3836 domain-containing protein</fullName>
    </recommendedName>
</protein>
<sequence>MKTTNLFKAVAFVAMTIVSVMNTEVKAQENNFITNEEVKNELVVAKTIFKQDGAQLYRHIRYEYSYDDQKRLTCKEASKWDGAKDEWTPYFKMTYQYGNDEITMSYARWNESHKAYDKDMKKSVYELNDENMPVAYKLYNQDAPKSELTLVSYNRTDYVANILAMAE</sequence>
<dbReference type="Pfam" id="PF12930">
    <property type="entry name" value="DUF3836"/>
    <property type="match status" value="1"/>
</dbReference>
<evidence type="ECO:0000313" key="2">
    <source>
        <dbReference type="Proteomes" id="UP000028013"/>
    </source>
</evidence>